<evidence type="ECO:0000313" key="6">
    <source>
        <dbReference type="EMBL" id="GLT23442.1"/>
    </source>
</evidence>
<dbReference type="PROSITE" id="PS50931">
    <property type="entry name" value="HTH_LYSR"/>
    <property type="match status" value="1"/>
</dbReference>
<accession>A0ABQ6FFP3</accession>
<dbReference type="Proteomes" id="UP001157167">
    <property type="component" value="Unassembled WGS sequence"/>
</dbReference>
<dbReference type="PANTHER" id="PTHR30537">
    <property type="entry name" value="HTH-TYPE TRANSCRIPTIONAL REGULATOR"/>
    <property type="match status" value="1"/>
</dbReference>
<dbReference type="PRINTS" id="PR00039">
    <property type="entry name" value="HTHLYSR"/>
</dbReference>
<keyword evidence="4" id="KW-0804">Transcription</keyword>
<proteinExistence type="inferred from homology"/>
<dbReference type="RefSeq" id="WP_284188648.1">
    <property type="nucleotide sequence ID" value="NZ_BSPX01000048.1"/>
</dbReference>
<evidence type="ECO:0000256" key="4">
    <source>
        <dbReference type="ARBA" id="ARBA00023163"/>
    </source>
</evidence>
<protein>
    <submittedName>
        <fullName evidence="6">LysR family transcriptional regulator</fullName>
    </submittedName>
</protein>
<comment type="similarity">
    <text evidence="1">Belongs to the LysR transcriptional regulatory family.</text>
</comment>
<evidence type="ECO:0000259" key="5">
    <source>
        <dbReference type="PROSITE" id="PS50931"/>
    </source>
</evidence>
<dbReference type="SUPFAM" id="SSF46785">
    <property type="entry name" value="Winged helix' DNA-binding domain"/>
    <property type="match status" value="1"/>
</dbReference>
<reference evidence="7" key="1">
    <citation type="journal article" date="2019" name="Int. J. Syst. Evol. Microbiol.">
        <title>The Global Catalogue of Microorganisms (GCM) 10K type strain sequencing project: providing services to taxonomists for standard genome sequencing and annotation.</title>
        <authorList>
            <consortium name="The Broad Institute Genomics Platform"/>
            <consortium name="The Broad Institute Genome Sequencing Center for Infectious Disease"/>
            <person name="Wu L."/>
            <person name="Ma J."/>
        </authorList>
    </citation>
    <scope>NUCLEOTIDE SEQUENCE [LARGE SCALE GENOMIC DNA]</scope>
    <source>
        <strain evidence="7">NBRC 102407</strain>
    </source>
</reference>
<keyword evidence="3" id="KW-0238">DNA-binding</keyword>
<evidence type="ECO:0000256" key="2">
    <source>
        <dbReference type="ARBA" id="ARBA00023015"/>
    </source>
</evidence>
<sequence length="285" mass="31151">MNWDDLRFLVVIGREGTLAGAARRLKVDQTTVARRLRALEDALGTPLFERSDGRWQPTTTGARVLERATRIEEDVAGLTRIADAGRPGIHGSVRITSVGAIIAEWLVPRLPDLYARHPGLDVALVGSNDNLNVARREADIAIRLARPETGDFVIRKLADVGFAVYAPAAGEPPDAWVCYDEDLAHTPEMRWLAPRLADSRVRLRSNGVETLTRAVAAGIGQAVLPCFIADANPNLTRQSGPEPVVTRELWLLIHPDAKQQPRVAAVAEWLAAQFAEHRPAFLGPP</sequence>
<dbReference type="InterPro" id="IPR058163">
    <property type="entry name" value="LysR-type_TF_proteobact-type"/>
</dbReference>
<dbReference type="Gene3D" id="3.40.190.290">
    <property type="match status" value="1"/>
</dbReference>
<gene>
    <name evidence="6" type="ORF">GCM10007933_29080</name>
</gene>
<dbReference type="Pfam" id="PF03466">
    <property type="entry name" value="LysR_substrate"/>
    <property type="match status" value="1"/>
</dbReference>
<dbReference type="InterPro" id="IPR036388">
    <property type="entry name" value="WH-like_DNA-bd_sf"/>
</dbReference>
<evidence type="ECO:0000256" key="1">
    <source>
        <dbReference type="ARBA" id="ARBA00009437"/>
    </source>
</evidence>
<name>A0ABQ6FFP3_9RHOO</name>
<organism evidence="6 7">
    <name type="scientific">Zoogloea oryzae</name>
    <dbReference type="NCBI Taxonomy" id="310767"/>
    <lineage>
        <taxon>Bacteria</taxon>
        <taxon>Pseudomonadati</taxon>
        <taxon>Pseudomonadota</taxon>
        <taxon>Betaproteobacteria</taxon>
        <taxon>Rhodocyclales</taxon>
        <taxon>Zoogloeaceae</taxon>
        <taxon>Zoogloea</taxon>
    </lineage>
</organism>
<feature type="domain" description="HTH lysR-type" evidence="5">
    <location>
        <begin position="1"/>
        <end position="58"/>
    </location>
</feature>
<dbReference type="Gene3D" id="1.10.10.10">
    <property type="entry name" value="Winged helix-like DNA-binding domain superfamily/Winged helix DNA-binding domain"/>
    <property type="match status" value="1"/>
</dbReference>
<dbReference type="PANTHER" id="PTHR30537:SF3">
    <property type="entry name" value="TRANSCRIPTIONAL REGULATORY PROTEIN"/>
    <property type="match status" value="1"/>
</dbReference>
<dbReference type="InterPro" id="IPR005119">
    <property type="entry name" value="LysR_subst-bd"/>
</dbReference>
<comment type="caution">
    <text evidence="6">The sequence shown here is derived from an EMBL/GenBank/DDBJ whole genome shotgun (WGS) entry which is preliminary data.</text>
</comment>
<dbReference type="EMBL" id="BSPX01000048">
    <property type="protein sequence ID" value="GLT23442.1"/>
    <property type="molecule type" value="Genomic_DNA"/>
</dbReference>
<keyword evidence="7" id="KW-1185">Reference proteome</keyword>
<dbReference type="Pfam" id="PF00126">
    <property type="entry name" value="HTH_1"/>
    <property type="match status" value="1"/>
</dbReference>
<evidence type="ECO:0000256" key="3">
    <source>
        <dbReference type="ARBA" id="ARBA00023125"/>
    </source>
</evidence>
<dbReference type="InterPro" id="IPR036390">
    <property type="entry name" value="WH_DNA-bd_sf"/>
</dbReference>
<dbReference type="InterPro" id="IPR000847">
    <property type="entry name" value="LysR_HTH_N"/>
</dbReference>
<keyword evidence="2" id="KW-0805">Transcription regulation</keyword>
<dbReference type="SUPFAM" id="SSF53850">
    <property type="entry name" value="Periplasmic binding protein-like II"/>
    <property type="match status" value="1"/>
</dbReference>
<evidence type="ECO:0000313" key="7">
    <source>
        <dbReference type="Proteomes" id="UP001157167"/>
    </source>
</evidence>